<dbReference type="EMBL" id="KN847530">
    <property type="protein sequence ID" value="KIW08784.1"/>
    <property type="molecule type" value="Genomic_DNA"/>
</dbReference>
<keyword evidence="3" id="KW-1185">Reference proteome</keyword>
<protein>
    <submittedName>
        <fullName evidence="2">Uncharacterized protein</fullName>
    </submittedName>
</protein>
<dbReference type="InterPro" id="IPR011990">
    <property type="entry name" value="TPR-like_helical_dom_sf"/>
</dbReference>
<evidence type="ECO:0000313" key="3">
    <source>
        <dbReference type="Proteomes" id="UP000053259"/>
    </source>
</evidence>
<feature type="region of interest" description="Disordered" evidence="1">
    <location>
        <begin position="281"/>
        <end position="311"/>
    </location>
</feature>
<dbReference type="GeneID" id="27308692"/>
<dbReference type="HOGENOM" id="CLU_026017_0_0_1"/>
<dbReference type="OrthoDB" id="5328412at2759"/>
<sequence length="547" mass="59951">MPPKRQKQFSHHVKKSKEAQQPVSETEFLEAADEFEASAGKWKAGDAARAVRFYNRAISTYDEGLKKYPKSFDLAYNKALLLYNIAQDKRIMSQIGSSLDMLKEALDAHKYALSIDQENADVLFNTAQVLTSFAEELNDMADDEDNVKSQCVSLLQEAVELFNACLSRQEMEYSEIQELISQGPQNITEIQAKYPESEKISSDSPTIEPEEWATVKEPVTPNTLVETALAQLGSLSSLATISAPTSSSLLANLTEIAGPIVTQRLPGYLALLPTSVAKDPNEPDAPPFLSVSSSSSTFHAREKSDDNNPQASARAAADLAIAVFTVAIAGAEYRSKLCDIVQYYERVTQAFAPLLMNAGLGTYPENSHVPIHSAYADALVEFAEYAAKMEDQDPSPDALARRWTALETAQAQLTEATNKLPDVLPAESPLPTKAEIYFTRANVELMRRRLSQAPSASSAIKANEKILLKNAGVYYRGTAALAKRDGNAELEKDASERNKIIQALEQGLVKDSVTAIKEYFEAQDSSDIAAIADEMAEDDLLFNDRQA</sequence>
<dbReference type="Proteomes" id="UP000053259">
    <property type="component" value="Unassembled WGS sequence"/>
</dbReference>
<dbReference type="SUPFAM" id="SSF48452">
    <property type="entry name" value="TPR-like"/>
    <property type="match status" value="1"/>
</dbReference>
<gene>
    <name evidence="2" type="ORF">PV09_00719</name>
</gene>
<organism evidence="2 3">
    <name type="scientific">Verruconis gallopava</name>
    <dbReference type="NCBI Taxonomy" id="253628"/>
    <lineage>
        <taxon>Eukaryota</taxon>
        <taxon>Fungi</taxon>
        <taxon>Dikarya</taxon>
        <taxon>Ascomycota</taxon>
        <taxon>Pezizomycotina</taxon>
        <taxon>Dothideomycetes</taxon>
        <taxon>Pleosporomycetidae</taxon>
        <taxon>Venturiales</taxon>
        <taxon>Sympoventuriaceae</taxon>
        <taxon>Verruconis</taxon>
    </lineage>
</organism>
<evidence type="ECO:0000313" key="2">
    <source>
        <dbReference type="EMBL" id="KIW08784.1"/>
    </source>
</evidence>
<dbReference type="RefSeq" id="XP_016218653.1">
    <property type="nucleotide sequence ID" value="XM_016353500.1"/>
</dbReference>
<dbReference type="Gene3D" id="1.25.40.10">
    <property type="entry name" value="Tetratricopeptide repeat domain"/>
    <property type="match status" value="1"/>
</dbReference>
<feature type="region of interest" description="Disordered" evidence="1">
    <location>
        <begin position="1"/>
        <end position="24"/>
    </location>
</feature>
<dbReference type="AlphaFoldDB" id="A0A0D2BBN8"/>
<evidence type="ECO:0000256" key="1">
    <source>
        <dbReference type="SAM" id="MobiDB-lite"/>
    </source>
</evidence>
<accession>A0A0D2BBN8</accession>
<dbReference type="InParanoid" id="A0A0D2BBN8"/>
<reference evidence="2 3" key="1">
    <citation type="submission" date="2015-01" db="EMBL/GenBank/DDBJ databases">
        <title>The Genome Sequence of Ochroconis gallopava CBS43764.</title>
        <authorList>
            <consortium name="The Broad Institute Genomics Platform"/>
            <person name="Cuomo C."/>
            <person name="de Hoog S."/>
            <person name="Gorbushina A."/>
            <person name="Stielow B."/>
            <person name="Teixiera M."/>
            <person name="Abouelleil A."/>
            <person name="Chapman S.B."/>
            <person name="Priest M."/>
            <person name="Young S.K."/>
            <person name="Wortman J."/>
            <person name="Nusbaum C."/>
            <person name="Birren B."/>
        </authorList>
    </citation>
    <scope>NUCLEOTIDE SEQUENCE [LARGE SCALE GENOMIC DNA]</scope>
    <source>
        <strain evidence="2 3">CBS 43764</strain>
    </source>
</reference>
<dbReference type="VEuPathDB" id="FungiDB:PV09_00719"/>
<name>A0A0D2BBN8_9PEZI</name>
<feature type="compositionally biased region" description="Basic residues" evidence="1">
    <location>
        <begin position="1"/>
        <end position="15"/>
    </location>
</feature>
<proteinExistence type="predicted"/>